<dbReference type="PANTHER" id="PTHR34427:SF5">
    <property type="entry name" value="DUF4283 DOMAIN-CONTAINING PROTEIN"/>
    <property type="match status" value="1"/>
</dbReference>
<feature type="region of interest" description="Disordered" evidence="1">
    <location>
        <begin position="635"/>
        <end position="692"/>
    </location>
</feature>
<feature type="compositionally biased region" description="Basic and acidic residues" evidence="1">
    <location>
        <begin position="682"/>
        <end position="692"/>
    </location>
</feature>
<dbReference type="Proteomes" id="UP001457282">
    <property type="component" value="Unassembled WGS sequence"/>
</dbReference>
<gene>
    <name evidence="2" type="ORF">M0R45_026155</name>
</gene>
<name>A0AAW1WW75_RUBAR</name>
<feature type="compositionally biased region" description="Basic residues" evidence="1">
    <location>
        <begin position="653"/>
        <end position="669"/>
    </location>
</feature>
<proteinExistence type="predicted"/>
<sequence length="692" mass="77103">MVSESHTPRVFRVEFKTFVIQVDDLSSGEAILITEKKREKNYRLSIGLGCVSWLIDQLRDFLKGKRQSSFRKFTGSVGGLIKTIILPLGRDAVGWRLMEANLSAIVYGVPKNSLGRDPLNNKRFQIESKVVESILTYKEALQKQPVKNVLPQNKLLQVSSKKDENSIWQCSVVCKRKSIKSSWIETSKAISDILDKEVILYPFQCNKALLFCSNVEEAEWVARHKKITVNIKDEVSLCRWKQKCNSHGKRKFVSFGGWIEIEGLPFNLWTKETFQQIGDACGGYLETDYRTENFLSLFVARIKVKNNTCGLIPEFVDVIGNFEAFNVRINPVSLSSRKIAADDRKQMSTRIEKKSDVVFPRSSSGGFQISKKTTVENQKAVSGASGSGKPPSELRHAKGSIADGSCLQESRTEVAHLLAKKFNIDGLNDKVAITKPMGNQKVAETKHCGGGAAWQVGEYSGTKANLFFNTAPTCETVNRFKSLSPADFGGMQNPQTVANYRIANKSVLNCEDVWEEDKVVEETLVEDKSERYKGGDFSSEDFKNVESSFLIDELRDEYKELAVKGLNADLLEDSSLGMENLVDLAGILNDDSQVSSDSDEDDPVSSSEEEEDVCVLDSHEGILCDLFKDEDIQPELNSKGDRTEVAISESGKIMKKVKTRTASLHKRPTKTASNSASTSEGKTAERLEGHKE</sequence>
<organism evidence="2 3">
    <name type="scientific">Rubus argutus</name>
    <name type="common">Southern blackberry</name>
    <dbReference type="NCBI Taxonomy" id="59490"/>
    <lineage>
        <taxon>Eukaryota</taxon>
        <taxon>Viridiplantae</taxon>
        <taxon>Streptophyta</taxon>
        <taxon>Embryophyta</taxon>
        <taxon>Tracheophyta</taxon>
        <taxon>Spermatophyta</taxon>
        <taxon>Magnoliopsida</taxon>
        <taxon>eudicotyledons</taxon>
        <taxon>Gunneridae</taxon>
        <taxon>Pentapetalae</taxon>
        <taxon>rosids</taxon>
        <taxon>fabids</taxon>
        <taxon>Rosales</taxon>
        <taxon>Rosaceae</taxon>
        <taxon>Rosoideae</taxon>
        <taxon>Rosoideae incertae sedis</taxon>
        <taxon>Rubus</taxon>
    </lineage>
</organism>
<evidence type="ECO:0008006" key="4">
    <source>
        <dbReference type="Google" id="ProtNLM"/>
    </source>
</evidence>
<evidence type="ECO:0000256" key="1">
    <source>
        <dbReference type="SAM" id="MobiDB-lite"/>
    </source>
</evidence>
<dbReference type="EMBL" id="JBEDUW010000005">
    <property type="protein sequence ID" value="KAK9929045.1"/>
    <property type="molecule type" value="Genomic_DNA"/>
</dbReference>
<feature type="region of interest" description="Disordered" evidence="1">
    <location>
        <begin position="589"/>
        <end position="613"/>
    </location>
</feature>
<protein>
    <recommendedName>
        <fullName evidence="4">DUF4283 domain-containing protein</fullName>
    </recommendedName>
</protein>
<evidence type="ECO:0000313" key="2">
    <source>
        <dbReference type="EMBL" id="KAK9929045.1"/>
    </source>
</evidence>
<feature type="compositionally biased region" description="Polar residues" evidence="1">
    <location>
        <begin position="670"/>
        <end position="681"/>
    </location>
</feature>
<reference evidence="2 3" key="1">
    <citation type="journal article" date="2023" name="G3 (Bethesda)">
        <title>A chromosome-length genome assembly and annotation of blackberry (Rubus argutus, cv. 'Hillquist').</title>
        <authorList>
            <person name="Bruna T."/>
            <person name="Aryal R."/>
            <person name="Dudchenko O."/>
            <person name="Sargent D.J."/>
            <person name="Mead D."/>
            <person name="Buti M."/>
            <person name="Cavallini A."/>
            <person name="Hytonen T."/>
            <person name="Andres J."/>
            <person name="Pham M."/>
            <person name="Weisz D."/>
            <person name="Mascagni F."/>
            <person name="Usai G."/>
            <person name="Natali L."/>
            <person name="Bassil N."/>
            <person name="Fernandez G.E."/>
            <person name="Lomsadze A."/>
            <person name="Armour M."/>
            <person name="Olukolu B."/>
            <person name="Poorten T."/>
            <person name="Britton C."/>
            <person name="Davik J."/>
            <person name="Ashrafi H."/>
            <person name="Aiden E.L."/>
            <person name="Borodovsky M."/>
            <person name="Worthington M."/>
        </authorList>
    </citation>
    <scope>NUCLEOTIDE SEQUENCE [LARGE SCALE GENOMIC DNA]</scope>
    <source>
        <strain evidence="2">PI 553951</strain>
    </source>
</reference>
<keyword evidence="3" id="KW-1185">Reference proteome</keyword>
<feature type="compositionally biased region" description="Acidic residues" evidence="1">
    <location>
        <begin position="597"/>
        <end position="613"/>
    </location>
</feature>
<accession>A0AAW1WW75</accession>
<dbReference type="AlphaFoldDB" id="A0AAW1WW75"/>
<dbReference type="PANTHER" id="PTHR34427">
    <property type="entry name" value="DUF4283 DOMAIN PROTEIN"/>
    <property type="match status" value="1"/>
</dbReference>
<comment type="caution">
    <text evidence="2">The sequence shown here is derived from an EMBL/GenBank/DDBJ whole genome shotgun (WGS) entry which is preliminary data.</text>
</comment>
<evidence type="ECO:0000313" key="3">
    <source>
        <dbReference type="Proteomes" id="UP001457282"/>
    </source>
</evidence>